<dbReference type="Proteomes" id="UP000646548">
    <property type="component" value="Unassembled WGS sequence"/>
</dbReference>
<keyword evidence="1" id="KW-0472">Membrane</keyword>
<accession>A0A834F7N4</accession>
<protein>
    <submittedName>
        <fullName evidence="2">Uncharacterized protein</fullName>
    </submittedName>
</protein>
<reference evidence="2" key="1">
    <citation type="journal article" name="BMC Genomics">
        <title>Long-read sequencing and de novo genome assembly of marine medaka (Oryzias melastigma).</title>
        <authorList>
            <person name="Liang P."/>
            <person name="Saqib H.S.A."/>
            <person name="Ni X."/>
            <person name="Shen Y."/>
        </authorList>
    </citation>
    <scope>NUCLEOTIDE SEQUENCE</scope>
    <source>
        <strain evidence="2">Bigg-433</strain>
    </source>
</reference>
<gene>
    <name evidence="2" type="ORF">FQA47_019575</name>
</gene>
<keyword evidence="1" id="KW-0812">Transmembrane</keyword>
<dbReference type="EMBL" id="WKFB01000296">
    <property type="protein sequence ID" value="KAF6727940.1"/>
    <property type="molecule type" value="Genomic_DNA"/>
</dbReference>
<evidence type="ECO:0000256" key="1">
    <source>
        <dbReference type="SAM" id="Phobius"/>
    </source>
</evidence>
<name>A0A834F7N4_ORYME</name>
<proteinExistence type="predicted"/>
<feature type="transmembrane region" description="Helical" evidence="1">
    <location>
        <begin position="26"/>
        <end position="46"/>
    </location>
</feature>
<sequence>MAAKAQEKRVDMESLIDSHQSRRSQMLVCALAMIAVLIGAFVIFILHHCQILPPTNQTAQPKGSMEKIIITQELTNASAGTHDLWTVEKSAKYLIFGCVKVSKASDEDAILNLVFEENNRFISSTVKGKNLMCFWEERNLVSNIIIRLYLKSALQEGFFRFKEL</sequence>
<dbReference type="AlphaFoldDB" id="A0A834F7N4"/>
<evidence type="ECO:0000313" key="3">
    <source>
        <dbReference type="Proteomes" id="UP000646548"/>
    </source>
</evidence>
<organism evidence="2 3">
    <name type="scientific">Oryzias melastigma</name>
    <name type="common">Marine medaka</name>
    <dbReference type="NCBI Taxonomy" id="30732"/>
    <lineage>
        <taxon>Eukaryota</taxon>
        <taxon>Metazoa</taxon>
        <taxon>Chordata</taxon>
        <taxon>Craniata</taxon>
        <taxon>Vertebrata</taxon>
        <taxon>Euteleostomi</taxon>
        <taxon>Actinopterygii</taxon>
        <taxon>Neopterygii</taxon>
        <taxon>Teleostei</taxon>
        <taxon>Neoteleostei</taxon>
        <taxon>Acanthomorphata</taxon>
        <taxon>Ovalentaria</taxon>
        <taxon>Atherinomorphae</taxon>
        <taxon>Beloniformes</taxon>
        <taxon>Adrianichthyidae</taxon>
        <taxon>Oryziinae</taxon>
        <taxon>Oryzias</taxon>
    </lineage>
</organism>
<keyword evidence="1" id="KW-1133">Transmembrane helix</keyword>
<evidence type="ECO:0000313" key="2">
    <source>
        <dbReference type="EMBL" id="KAF6727940.1"/>
    </source>
</evidence>
<comment type="caution">
    <text evidence="2">The sequence shown here is derived from an EMBL/GenBank/DDBJ whole genome shotgun (WGS) entry which is preliminary data.</text>
</comment>